<evidence type="ECO:0000256" key="3">
    <source>
        <dbReference type="ARBA" id="ARBA00022723"/>
    </source>
</evidence>
<reference evidence="5 6" key="1">
    <citation type="submission" date="2020-02" db="EMBL/GenBank/DDBJ databases">
        <title>Genome sequence of Roseobacter ponti.</title>
        <authorList>
            <person name="Hollensteiner J."/>
            <person name="Schneider D."/>
            <person name="Poehlein A."/>
            <person name="Daniel R."/>
        </authorList>
    </citation>
    <scope>NUCLEOTIDE SEQUENCE [LARGE SCALE GENOMIC DNA]</scope>
    <source>
        <strain evidence="5 6">DSM 106830</strain>
    </source>
</reference>
<evidence type="ECO:0000313" key="5">
    <source>
        <dbReference type="EMBL" id="QJF51635.1"/>
    </source>
</evidence>
<dbReference type="Gene3D" id="3.20.20.70">
    <property type="entry name" value="Aldolase class I"/>
    <property type="match status" value="1"/>
</dbReference>
<dbReference type="EMBL" id="CP048788">
    <property type="protein sequence ID" value="QJF51635.1"/>
    <property type="molecule type" value="Genomic_DNA"/>
</dbReference>
<name>A0A858SSI6_9RHOB</name>
<dbReference type="GO" id="GO:0043720">
    <property type="term" value="F:3-keto-5-aminohexanoate cleavage activity"/>
    <property type="evidence" value="ECO:0007669"/>
    <property type="project" value="InterPro"/>
</dbReference>
<dbReference type="PANTHER" id="PTHR37418">
    <property type="entry name" value="3-KETO-5-AMINOHEXANOATE CLEAVAGE ENZYME-RELATED"/>
    <property type="match status" value="1"/>
</dbReference>
<gene>
    <name evidence="5" type="ORF">G3256_10925</name>
</gene>
<comment type="cofactor">
    <cofactor evidence="1">
        <name>Zn(2+)</name>
        <dbReference type="ChEBI" id="CHEBI:29105"/>
    </cofactor>
</comment>
<keyword evidence="2" id="KW-0808">Transferase</keyword>
<keyword evidence="6" id="KW-1185">Reference proteome</keyword>
<dbReference type="AlphaFoldDB" id="A0A858SSI6"/>
<dbReference type="InterPro" id="IPR008567">
    <property type="entry name" value="BKACE"/>
</dbReference>
<dbReference type="KEGG" id="rpon:G3256_10925"/>
<dbReference type="GO" id="GO:0046872">
    <property type="term" value="F:metal ion binding"/>
    <property type="evidence" value="ECO:0007669"/>
    <property type="project" value="UniProtKB-KW"/>
</dbReference>
<sequence>MKTGSDSGKVIISCAITGAIHTPTMSPYLPVTPDEIAGQAIGAAGAGATILHLHARDPETGRPDQTPEGFAAFLPRIRAETDAVINITTGGSPYMTVAERVAPAATFQPELASLNMGSMNFAIFPLLNKYKDFRFDWEKEHLEGSRDLVFRNSFKDIEYVLDTCYGNGTRFEFECYDTSHLYNLAHFADRGLVRPPFFVQTIFGLLGGIGPHPEDVMHMKRTADRLFGADFIWSVLGAGSNQFRIAAQAAAQGGNVRVGLEDSIWAGKGELAVSNAVQVTKVRQIIEGLGLQVATPDEARGMLGLKGADAVAF</sequence>
<evidence type="ECO:0000313" key="6">
    <source>
        <dbReference type="Proteomes" id="UP000503308"/>
    </source>
</evidence>
<dbReference type="PANTHER" id="PTHR37418:SF2">
    <property type="entry name" value="3-KETO-5-AMINOHEXANOATE CLEAVAGE ENZYME"/>
    <property type="match status" value="1"/>
</dbReference>
<evidence type="ECO:0000256" key="2">
    <source>
        <dbReference type="ARBA" id="ARBA00022679"/>
    </source>
</evidence>
<dbReference type="Proteomes" id="UP000503308">
    <property type="component" value="Chromosome"/>
</dbReference>
<accession>A0A858SSI6</accession>
<evidence type="ECO:0000256" key="1">
    <source>
        <dbReference type="ARBA" id="ARBA00001947"/>
    </source>
</evidence>
<dbReference type="RefSeq" id="WP_169640852.1">
    <property type="nucleotide sequence ID" value="NZ_CP048788.1"/>
</dbReference>
<keyword evidence="4" id="KW-0862">Zinc</keyword>
<dbReference type="Pfam" id="PF05853">
    <property type="entry name" value="BKACE"/>
    <property type="match status" value="1"/>
</dbReference>
<protein>
    <submittedName>
        <fullName evidence="5">3-keto-5-aminohexanoate cleavage protein</fullName>
    </submittedName>
</protein>
<keyword evidence="3" id="KW-0479">Metal-binding</keyword>
<dbReference type="InterPro" id="IPR013785">
    <property type="entry name" value="Aldolase_TIM"/>
</dbReference>
<proteinExistence type="predicted"/>
<organism evidence="5 6">
    <name type="scientific">Roseobacter ponti</name>
    <dbReference type="NCBI Taxonomy" id="1891787"/>
    <lineage>
        <taxon>Bacteria</taxon>
        <taxon>Pseudomonadati</taxon>
        <taxon>Pseudomonadota</taxon>
        <taxon>Alphaproteobacteria</taxon>
        <taxon>Rhodobacterales</taxon>
        <taxon>Roseobacteraceae</taxon>
        <taxon>Roseobacter</taxon>
    </lineage>
</organism>
<evidence type="ECO:0000256" key="4">
    <source>
        <dbReference type="ARBA" id="ARBA00022833"/>
    </source>
</evidence>